<dbReference type="PANTHER" id="PTHR30272">
    <property type="entry name" value="3-HYDROXYACYL-[ACYL-CARRIER-PROTEIN] DEHYDRATASE"/>
    <property type="match status" value="1"/>
</dbReference>
<reference evidence="2 3" key="1">
    <citation type="journal article" date="2019" name="Environ. Microbiol.">
        <title>The phytopathogenic nature of Dickeya aquatica 174/2 and the dynamic early evolution of Dickeya pathogenicity.</title>
        <authorList>
            <person name="Duprey A."/>
            <person name="Taib N."/>
            <person name="Leonard S."/>
            <person name="Garin T."/>
            <person name="Flandrois J.P."/>
            <person name="Nasser W."/>
            <person name="Brochier-Armanet C."/>
            <person name="Reverchon S."/>
        </authorList>
    </citation>
    <scope>NUCLEOTIDE SEQUENCE [LARGE SCALE GENOMIC DNA]</scope>
    <source>
        <strain evidence="2 3">NCPPB 569</strain>
    </source>
</reference>
<dbReference type="InterPro" id="IPR029069">
    <property type="entry name" value="HotDog_dom_sf"/>
</dbReference>
<sequence>MNTQTQDKDKHQHRVMGFTELKGWLRHQHPMVYLDRVLDYEPASYIKTLMAVSGQTDAIAGHFPERAIFPASHMVQAISQSAIILFQLSTSPLADDEITLVGSIKSRFIRVVVPGDQIIFHLNCEMLRDNFLTFSCRAEVTKQTVGMLKGSLVRQNISTLGTQLW</sequence>
<keyword evidence="3" id="KW-1185">Reference proteome</keyword>
<keyword evidence="1" id="KW-0456">Lyase</keyword>
<dbReference type="AlphaFoldDB" id="A0A5B8HQV3"/>
<dbReference type="OrthoDB" id="9772788at2"/>
<name>A0A5B8HQV3_9GAMM</name>
<accession>A0A5B8HQV3</accession>
<gene>
    <name evidence="2" type="ORF">Dpoa569_0002959</name>
</gene>
<evidence type="ECO:0000313" key="3">
    <source>
        <dbReference type="Proteomes" id="UP000320591"/>
    </source>
</evidence>
<dbReference type="RefSeq" id="WP_042868959.1">
    <property type="nucleotide sequence ID" value="NZ_CM001975.1"/>
</dbReference>
<dbReference type="STRING" id="568768.GCA_000406125_00892"/>
<dbReference type="EMBL" id="CP042220">
    <property type="protein sequence ID" value="QDX30999.1"/>
    <property type="molecule type" value="Genomic_DNA"/>
</dbReference>
<dbReference type="GO" id="GO:0016829">
    <property type="term" value="F:lyase activity"/>
    <property type="evidence" value="ECO:0007669"/>
    <property type="project" value="UniProtKB-KW"/>
</dbReference>
<dbReference type="SUPFAM" id="SSF54637">
    <property type="entry name" value="Thioesterase/thiol ester dehydrase-isomerase"/>
    <property type="match status" value="1"/>
</dbReference>
<evidence type="ECO:0000313" key="2">
    <source>
        <dbReference type="EMBL" id="QDX30999.1"/>
    </source>
</evidence>
<dbReference type="Pfam" id="PF07977">
    <property type="entry name" value="FabA"/>
    <property type="match status" value="1"/>
</dbReference>
<organism evidence="2 3">
    <name type="scientific">Dickeya poaceiphila</name>
    <dbReference type="NCBI Taxonomy" id="568768"/>
    <lineage>
        <taxon>Bacteria</taxon>
        <taxon>Pseudomonadati</taxon>
        <taxon>Pseudomonadota</taxon>
        <taxon>Gammaproteobacteria</taxon>
        <taxon>Enterobacterales</taxon>
        <taxon>Pectobacteriaceae</taxon>
        <taxon>Dickeya</taxon>
    </lineage>
</organism>
<dbReference type="InterPro" id="IPR013114">
    <property type="entry name" value="FabA_FabZ"/>
</dbReference>
<protein>
    <submittedName>
        <fullName evidence="2">Beta-hydroxyacyl-ACP dehydratase</fullName>
    </submittedName>
</protein>
<dbReference type="Proteomes" id="UP000320591">
    <property type="component" value="Chromosome"/>
</dbReference>
<proteinExistence type="predicted"/>
<dbReference type="Gene3D" id="3.10.129.10">
    <property type="entry name" value="Hotdog Thioesterase"/>
    <property type="match status" value="1"/>
</dbReference>
<dbReference type="KEGG" id="dic:Dpoa569_0002959"/>
<dbReference type="PANTHER" id="PTHR30272:SF1">
    <property type="entry name" value="3-HYDROXYACYL-[ACYL-CARRIER-PROTEIN] DEHYDRATASE"/>
    <property type="match status" value="1"/>
</dbReference>
<evidence type="ECO:0000256" key="1">
    <source>
        <dbReference type="ARBA" id="ARBA00023239"/>
    </source>
</evidence>